<dbReference type="AlphaFoldDB" id="A0A284RHV2"/>
<feature type="transmembrane region" description="Helical" evidence="2">
    <location>
        <begin position="144"/>
        <end position="163"/>
    </location>
</feature>
<keyword evidence="2" id="KW-0812">Transmembrane</keyword>
<gene>
    <name evidence="3" type="ORF">ARMOST_11660</name>
</gene>
<keyword evidence="4" id="KW-1185">Reference proteome</keyword>
<accession>A0A284RHV2</accession>
<feature type="compositionally biased region" description="Polar residues" evidence="1">
    <location>
        <begin position="236"/>
        <end position="254"/>
    </location>
</feature>
<proteinExistence type="predicted"/>
<evidence type="ECO:0000256" key="1">
    <source>
        <dbReference type="SAM" id="MobiDB-lite"/>
    </source>
</evidence>
<dbReference type="EMBL" id="FUEG01000009">
    <property type="protein sequence ID" value="SJL08297.1"/>
    <property type="molecule type" value="Genomic_DNA"/>
</dbReference>
<dbReference type="OrthoDB" id="3257768at2759"/>
<dbReference type="Proteomes" id="UP000219338">
    <property type="component" value="Unassembled WGS sequence"/>
</dbReference>
<evidence type="ECO:0000313" key="4">
    <source>
        <dbReference type="Proteomes" id="UP000219338"/>
    </source>
</evidence>
<dbReference type="Pfam" id="PF18758">
    <property type="entry name" value="KDZ"/>
    <property type="match status" value="1"/>
</dbReference>
<evidence type="ECO:0000256" key="2">
    <source>
        <dbReference type="SAM" id="Phobius"/>
    </source>
</evidence>
<reference evidence="4" key="1">
    <citation type="journal article" date="2017" name="Nat. Ecol. Evol.">
        <title>Genome expansion and lineage-specific genetic innovations in the forest pathogenic fungi Armillaria.</title>
        <authorList>
            <person name="Sipos G."/>
            <person name="Prasanna A.N."/>
            <person name="Walter M.C."/>
            <person name="O'Connor E."/>
            <person name="Balint B."/>
            <person name="Krizsan K."/>
            <person name="Kiss B."/>
            <person name="Hess J."/>
            <person name="Varga T."/>
            <person name="Slot J."/>
            <person name="Riley R."/>
            <person name="Boka B."/>
            <person name="Rigling D."/>
            <person name="Barry K."/>
            <person name="Lee J."/>
            <person name="Mihaltcheva S."/>
            <person name="LaButti K."/>
            <person name="Lipzen A."/>
            <person name="Waldron R."/>
            <person name="Moloney N.M."/>
            <person name="Sperisen C."/>
            <person name="Kredics L."/>
            <person name="Vagvoelgyi C."/>
            <person name="Patrignani A."/>
            <person name="Fitzpatrick D."/>
            <person name="Nagy I."/>
            <person name="Doyle S."/>
            <person name="Anderson J.B."/>
            <person name="Grigoriev I.V."/>
            <person name="Gueldener U."/>
            <person name="Muensterkoetter M."/>
            <person name="Nagy L.G."/>
        </authorList>
    </citation>
    <scope>NUCLEOTIDE SEQUENCE [LARGE SCALE GENOMIC DNA]</scope>
    <source>
        <strain evidence="4">C18/9</strain>
    </source>
</reference>
<evidence type="ECO:0000313" key="3">
    <source>
        <dbReference type="EMBL" id="SJL08297.1"/>
    </source>
</evidence>
<dbReference type="STRING" id="47428.A0A284RHV2"/>
<organism evidence="3 4">
    <name type="scientific">Armillaria ostoyae</name>
    <name type="common">Armillaria root rot fungus</name>
    <dbReference type="NCBI Taxonomy" id="47428"/>
    <lineage>
        <taxon>Eukaryota</taxon>
        <taxon>Fungi</taxon>
        <taxon>Dikarya</taxon>
        <taxon>Basidiomycota</taxon>
        <taxon>Agaricomycotina</taxon>
        <taxon>Agaricomycetes</taxon>
        <taxon>Agaricomycetidae</taxon>
        <taxon>Agaricales</taxon>
        <taxon>Marasmiineae</taxon>
        <taxon>Physalacriaceae</taxon>
        <taxon>Armillaria</taxon>
    </lineage>
</organism>
<name>A0A284RHV2_ARMOS</name>
<keyword evidence="2" id="KW-0472">Membrane</keyword>
<dbReference type="OMA" id="HHEFSCN"/>
<feature type="region of interest" description="Disordered" evidence="1">
    <location>
        <begin position="228"/>
        <end position="254"/>
    </location>
</feature>
<keyword evidence="2" id="KW-1133">Transmembrane helix</keyword>
<sequence>MLKRGGRAYADDRVAATKPGELAVLCPSCPRPGINLLEGWENAPLEYQFLYALILVSSFSQDPSLDIGWGYFVPKASYNSYILNHTSDEDISMCIGFAALAKADMKFSRGLCYTSIGTVSCARGEFIVTVGNLQKGERYVRMDFVFASALQAFMTLLFSIISYDIACQWFVNLGTWMAGWPSNLKIDGALKLTPVIPKFHKLAHQVEKHHEFSCNLVKGMGNSDCKSPERIWGGAQQPQELNENDGTGLTPQCP</sequence>
<protein>
    <recommendedName>
        <fullName evidence="5">CxC2-like cysteine cluster KDZ transposase-associated domain-containing protein</fullName>
    </recommendedName>
</protein>
<dbReference type="InterPro" id="IPR040521">
    <property type="entry name" value="KDZ"/>
</dbReference>
<evidence type="ECO:0008006" key="5">
    <source>
        <dbReference type="Google" id="ProtNLM"/>
    </source>
</evidence>